<protein>
    <submittedName>
        <fullName evidence="2">Uncharacterized protein</fullName>
    </submittedName>
</protein>
<gene>
    <name evidence="2" type="ORF">NCTC10124_00243</name>
</gene>
<dbReference type="EMBL" id="LS991953">
    <property type="protein sequence ID" value="SYV92519.1"/>
    <property type="molecule type" value="Genomic_DNA"/>
</dbReference>
<accession>A0A3B0P7F4</accession>
<evidence type="ECO:0000256" key="1">
    <source>
        <dbReference type="SAM" id="Phobius"/>
    </source>
</evidence>
<proteinExistence type="predicted"/>
<organism evidence="2 3">
    <name type="scientific">Mycoplasmopsis synoviae</name>
    <name type="common">Mycoplasma synoviae</name>
    <dbReference type="NCBI Taxonomy" id="2109"/>
    <lineage>
        <taxon>Bacteria</taxon>
        <taxon>Bacillati</taxon>
        <taxon>Mycoplasmatota</taxon>
        <taxon>Mycoplasmoidales</taxon>
        <taxon>Metamycoplasmataceae</taxon>
        <taxon>Mycoplasmopsis</taxon>
    </lineage>
</organism>
<keyword evidence="1" id="KW-0472">Membrane</keyword>
<name>A0A3B0P7F4_MYCSY</name>
<sequence length="85" mass="9293">MSVFSTLAILTSEVIFGFLGFCVSFFAKDFLALSDFGFSLLSRSFGLTFLATFSFSDFALETFLGFSSTTVATSFAFSSSETFSW</sequence>
<feature type="transmembrane region" description="Helical" evidence="1">
    <location>
        <begin position="7"/>
        <end position="27"/>
    </location>
</feature>
<feature type="transmembrane region" description="Helical" evidence="1">
    <location>
        <begin position="47"/>
        <end position="66"/>
    </location>
</feature>
<dbReference type="Proteomes" id="UP000259328">
    <property type="component" value="Chromosome"/>
</dbReference>
<evidence type="ECO:0000313" key="2">
    <source>
        <dbReference type="EMBL" id="SYV92519.1"/>
    </source>
</evidence>
<keyword evidence="1" id="KW-1133">Transmembrane helix</keyword>
<feature type="non-terminal residue" evidence="2">
    <location>
        <position position="85"/>
    </location>
</feature>
<keyword evidence="1" id="KW-0812">Transmembrane</keyword>
<evidence type="ECO:0000313" key="3">
    <source>
        <dbReference type="Proteomes" id="UP000259328"/>
    </source>
</evidence>
<dbReference type="AlphaFoldDB" id="A0A3B0P7F4"/>
<reference evidence="3" key="1">
    <citation type="submission" date="2018-06" db="EMBL/GenBank/DDBJ databases">
        <authorList>
            <consortium name="Pathogen Informatics"/>
        </authorList>
    </citation>
    <scope>NUCLEOTIDE SEQUENCE [LARGE SCALE GENOMIC DNA]</scope>
    <source>
        <strain evidence="3">NCTC10124</strain>
    </source>
</reference>